<dbReference type="SUPFAM" id="SSF53649">
    <property type="entry name" value="Alkaline phosphatase-like"/>
    <property type="match status" value="1"/>
</dbReference>
<dbReference type="EMBL" id="BARU01008274">
    <property type="protein sequence ID" value="GAH39069.1"/>
    <property type="molecule type" value="Genomic_DNA"/>
</dbReference>
<dbReference type="InterPro" id="IPR050738">
    <property type="entry name" value="Sulfatase"/>
</dbReference>
<dbReference type="Gene3D" id="3.30.1120.10">
    <property type="match status" value="1"/>
</dbReference>
<dbReference type="Gene3D" id="3.40.720.10">
    <property type="entry name" value="Alkaline Phosphatase, subunit A"/>
    <property type="match status" value="1"/>
</dbReference>
<sequence length="373" mass="41919">EGMKLTSFYIGWAACTPSRASLMTGCYARRVGMDGRVCFPGEARGLNPDEITIADVLKTKGYATGCFGKWHLGDQPQFMPARHGFDYYYGIPYSNDMWRFHKLNEKYNFPPLPLLRNGDVIGVVEDGDDQAMLCKQFTDEAVAFIRRNKDRPFFVYLPHAFIHHPRFARQEFMEKAENETEAQIEETDWSTGQILNTLRDLNLEEKTLVIFTSDNGGSSGTSMGPLRGGKGGPVYEGHMREPTIAWWPGRIPPGSVCDEIASTIDLLPTFAKLAGAQMPTDRVIDGKDISPLLFAEPGAKSPHDAFFYKAMGVRSGKWKFLTKGKGELYNLEEDIGENNNIASRHPDTVKRLRNLLEKHVNDLEKNNRPAAFV</sequence>
<gene>
    <name evidence="4" type="ORF">S03H2_16211</name>
</gene>
<evidence type="ECO:0000256" key="2">
    <source>
        <dbReference type="ARBA" id="ARBA00022801"/>
    </source>
</evidence>
<evidence type="ECO:0000259" key="3">
    <source>
        <dbReference type="Pfam" id="PF00884"/>
    </source>
</evidence>
<evidence type="ECO:0000313" key="4">
    <source>
        <dbReference type="EMBL" id="GAH39069.1"/>
    </source>
</evidence>
<dbReference type="PANTHER" id="PTHR42693">
    <property type="entry name" value="ARYLSULFATASE FAMILY MEMBER"/>
    <property type="match status" value="1"/>
</dbReference>
<name>X1GBW3_9ZZZZ</name>
<evidence type="ECO:0000256" key="1">
    <source>
        <dbReference type="ARBA" id="ARBA00008779"/>
    </source>
</evidence>
<dbReference type="Pfam" id="PF00884">
    <property type="entry name" value="Sulfatase"/>
    <property type="match status" value="1"/>
</dbReference>
<feature type="domain" description="Sulfatase N-terminal" evidence="3">
    <location>
        <begin position="1"/>
        <end position="276"/>
    </location>
</feature>
<organism evidence="4">
    <name type="scientific">marine sediment metagenome</name>
    <dbReference type="NCBI Taxonomy" id="412755"/>
    <lineage>
        <taxon>unclassified sequences</taxon>
        <taxon>metagenomes</taxon>
        <taxon>ecological metagenomes</taxon>
    </lineage>
</organism>
<feature type="non-terminal residue" evidence="4">
    <location>
        <position position="373"/>
    </location>
</feature>
<dbReference type="GO" id="GO:0004065">
    <property type="term" value="F:arylsulfatase activity"/>
    <property type="evidence" value="ECO:0007669"/>
    <property type="project" value="TreeGrafter"/>
</dbReference>
<protein>
    <recommendedName>
        <fullName evidence="3">Sulfatase N-terminal domain-containing protein</fullName>
    </recommendedName>
</protein>
<keyword evidence="2" id="KW-0378">Hydrolase</keyword>
<dbReference type="AlphaFoldDB" id="X1GBW3"/>
<proteinExistence type="inferred from homology"/>
<dbReference type="PANTHER" id="PTHR42693:SF53">
    <property type="entry name" value="ENDO-4-O-SULFATASE"/>
    <property type="match status" value="1"/>
</dbReference>
<dbReference type="InterPro" id="IPR000917">
    <property type="entry name" value="Sulfatase_N"/>
</dbReference>
<reference evidence="4" key="1">
    <citation type="journal article" date="2014" name="Front. Microbiol.">
        <title>High frequency of phylogenetically diverse reductive dehalogenase-homologous genes in deep subseafloor sedimentary metagenomes.</title>
        <authorList>
            <person name="Kawai M."/>
            <person name="Futagami T."/>
            <person name="Toyoda A."/>
            <person name="Takaki Y."/>
            <person name="Nishi S."/>
            <person name="Hori S."/>
            <person name="Arai W."/>
            <person name="Tsubouchi T."/>
            <person name="Morono Y."/>
            <person name="Uchiyama I."/>
            <person name="Ito T."/>
            <person name="Fujiyama A."/>
            <person name="Inagaki F."/>
            <person name="Takami H."/>
        </authorList>
    </citation>
    <scope>NUCLEOTIDE SEQUENCE</scope>
    <source>
        <strain evidence="4">Expedition CK06-06</strain>
    </source>
</reference>
<accession>X1GBW3</accession>
<dbReference type="InterPro" id="IPR017850">
    <property type="entry name" value="Alkaline_phosphatase_core_sf"/>
</dbReference>
<comment type="similarity">
    <text evidence="1">Belongs to the sulfatase family.</text>
</comment>
<comment type="caution">
    <text evidence="4">The sequence shown here is derived from an EMBL/GenBank/DDBJ whole genome shotgun (WGS) entry which is preliminary data.</text>
</comment>
<feature type="non-terminal residue" evidence="4">
    <location>
        <position position="1"/>
    </location>
</feature>